<dbReference type="GO" id="GO:0046872">
    <property type="term" value="F:metal ion binding"/>
    <property type="evidence" value="ECO:0007669"/>
    <property type="project" value="UniProtKB-KW"/>
</dbReference>
<evidence type="ECO:0000313" key="9">
    <source>
        <dbReference type="EMBL" id="RRT84494.1"/>
    </source>
</evidence>
<evidence type="ECO:0000256" key="2">
    <source>
        <dbReference type="ARBA" id="ARBA00006024"/>
    </source>
</evidence>
<keyword evidence="8" id="KW-0472">Membrane</keyword>
<evidence type="ECO:0000256" key="8">
    <source>
        <dbReference type="SAM" id="Phobius"/>
    </source>
</evidence>
<protein>
    <submittedName>
        <fullName evidence="9">Uncharacterized protein</fullName>
    </submittedName>
</protein>
<proteinExistence type="inferred from homology"/>
<name>A0A427B7P9_ENSVE</name>
<dbReference type="PANTHER" id="PTHR43079:SF1">
    <property type="entry name" value="CADMIUM_ZINC-TRANSPORTING ATPASE HMA1, CHLOROPLASTIC-RELATED"/>
    <property type="match status" value="1"/>
</dbReference>
<dbReference type="GO" id="GO:0016020">
    <property type="term" value="C:membrane"/>
    <property type="evidence" value="ECO:0007669"/>
    <property type="project" value="UniProtKB-SubCell"/>
</dbReference>
<keyword evidence="5" id="KW-0067">ATP-binding</keyword>
<dbReference type="InterPro" id="IPR051949">
    <property type="entry name" value="Cation_Transport_ATPase"/>
</dbReference>
<sequence length="164" mass="18451">MYWTSQTPAWPVGTNLQSLILDILGLVTKSWEDSTLNKIVELTKEGQLNKPKLERWLDEFGEYYSKVVVVLSLGVALLGPFIFKWPFIGNSVVNIRFEWFFIEFCLVVSRGSVYRALGFMVAASPCALAVAPLAYATAISACARKVIVNNFFQLLNPTDFYDIP</sequence>
<keyword evidence="8" id="KW-0812">Transmembrane</keyword>
<dbReference type="GO" id="GO:0005524">
    <property type="term" value="F:ATP binding"/>
    <property type="evidence" value="ECO:0007669"/>
    <property type="project" value="UniProtKB-KW"/>
</dbReference>
<reference evidence="9 10" key="1">
    <citation type="journal article" date="2014" name="Agronomy (Basel)">
        <title>A Draft Genome Sequence for Ensete ventricosum, the Drought-Tolerant Tree Against Hunger.</title>
        <authorList>
            <person name="Harrison J."/>
            <person name="Moore K.A."/>
            <person name="Paszkiewicz K."/>
            <person name="Jones T."/>
            <person name="Grant M."/>
            <person name="Ambacheew D."/>
            <person name="Muzemil S."/>
            <person name="Studholme D.J."/>
        </authorList>
    </citation>
    <scope>NUCLEOTIDE SEQUENCE [LARGE SCALE GENOMIC DNA]</scope>
</reference>
<evidence type="ECO:0000256" key="4">
    <source>
        <dbReference type="ARBA" id="ARBA00022741"/>
    </source>
</evidence>
<organism evidence="9 10">
    <name type="scientific">Ensete ventricosum</name>
    <name type="common">Abyssinian banana</name>
    <name type="synonym">Musa ensete</name>
    <dbReference type="NCBI Taxonomy" id="4639"/>
    <lineage>
        <taxon>Eukaryota</taxon>
        <taxon>Viridiplantae</taxon>
        <taxon>Streptophyta</taxon>
        <taxon>Embryophyta</taxon>
        <taxon>Tracheophyta</taxon>
        <taxon>Spermatophyta</taxon>
        <taxon>Magnoliopsida</taxon>
        <taxon>Liliopsida</taxon>
        <taxon>Zingiberales</taxon>
        <taxon>Musaceae</taxon>
        <taxon>Ensete</taxon>
    </lineage>
</organism>
<evidence type="ECO:0000313" key="10">
    <source>
        <dbReference type="Proteomes" id="UP000287651"/>
    </source>
</evidence>
<keyword evidence="4" id="KW-0547">Nucleotide-binding</keyword>
<gene>
    <name evidence="9" type="ORF">B296_00009649</name>
</gene>
<comment type="caution">
    <text evidence="9">The sequence shown here is derived from an EMBL/GenBank/DDBJ whole genome shotgun (WGS) entry which is preliminary data.</text>
</comment>
<evidence type="ECO:0000256" key="5">
    <source>
        <dbReference type="ARBA" id="ARBA00022840"/>
    </source>
</evidence>
<dbReference type="AlphaFoldDB" id="A0A427B7P9"/>
<dbReference type="EMBL" id="AMZH03000292">
    <property type="protein sequence ID" value="RRT84494.1"/>
    <property type="molecule type" value="Genomic_DNA"/>
</dbReference>
<evidence type="ECO:0000256" key="3">
    <source>
        <dbReference type="ARBA" id="ARBA00022723"/>
    </source>
</evidence>
<accession>A0A427B7P9</accession>
<dbReference type="PANTHER" id="PTHR43079">
    <property type="entry name" value="PROBABLE CADMIUM/ZINC-TRANSPORTING ATPASE HMA1"/>
    <property type="match status" value="1"/>
</dbReference>
<evidence type="ECO:0000256" key="7">
    <source>
        <dbReference type="ARBA" id="ARBA00022967"/>
    </source>
</evidence>
<keyword evidence="3" id="KW-0479">Metal-binding</keyword>
<evidence type="ECO:0000256" key="6">
    <source>
        <dbReference type="ARBA" id="ARBA00022842"/>
    </source>
</evidence>
<comment type="subcellular location">
    <subcellularLocation>
        <location evidence="1">Membrane</location>
        <topology evidence="1">Multi-pass membrane protein</topology>
    </subcellularLocation>
</comment>
<feature type="transmembrane region" description="Helical" evidence="8">
    <location>
        <begin position="63"/>
        <end position="83"/>
    </location>
</feature>
<feature type="transmembrane region" description="Helical" evidence="8">
    <location>
        <begin position="119"/>
        <end position="143"/>
    </location>
</feature>
<comment type="similarity">
    <text evidence="2">Belongs to the cation transport ATPase (P-type) (TC 3.A.3) family. Type IB subfamily.</text>
</comment>
<keyword evidence="7" id="KW-1278">Translocase</keyword>
<evidence type="ECO:0000256" key="1">
    <source>
        <dbReference type="ARBA" id="ARBA00004141"/>
    </source>
</evidence>
<keyword evidence="8" id="KW-1133">Transmembrane helix</keyword>
<dbReference type="Proteomes" id="UP000287651">
    <property type="component" value="Unassembled WGS sequence"/>
</dbReference>
<keyword evidence="6" id="KW-0460">Magnesium</keyword>